<organism evidence="1">
    <name type="scientific">Bactrocera latifrons</name>
    <name type="common">Malaysian fruit fly</name>
    <name type="synonym">Chaetodacus latifrons</name>
    <dbReference type="NCBI Taxonomy" id="174628"/>
    <lineage>
        <taxon>Eukaryota</taxon>
        <taxon>Metazoa</taxon>
        <taxon>Ecdysozoa</taxon>
        <taxon>Arthropoda</taxon>
        <taxon>Hexapoda</taxon>
        <taxon>Insecta</taxon>
        <taxon>Pterygota</taxon>
        <taxon>Neoptera</taxon>
        <taxon>Endopterygota</taxon>
        <taxon>Diptera</taxon>
        <taxon>Brachycera</taxon>
        <taxon>Muscomorpha</taxon>
        <taxon>Tephritoidea</taxon>
        <taxon>Tephritidae</taxon>
        <taxon>Bactrocera</taxon>
        <taxon>Bactrocera</taxon>
    </lineage>
</organism>
<protein>
    <submittedName>
        <fullName evidence="1">Uncharacterized protein</fullName>
    </submittedName>
</protein>
<dbReference type="EMBL" id="GDHF01031301">
    <property type="protein sequence ID" value="JAI21013.1"/>
    <property type="molecule type" value="Transcribed_RNA"/>
</dbReference>
<accession>A0A0K8U391</accession>
<sequence length="532" mass="62312">MPVKKCEGGEINFLSERLSIPLLLATRNSFKNERTISKYITNKQKFYTMDCIAKKGVETRSKEHARHLLGDYPENTAPCSSQRMVDGIRDASKPKIFHLPPNIYDISKEPFASRRGLGGAYWRKLRKEFNIELQEYNKYMPPKKTRDKWKLYNVTKLTDRFNLPHNRHKGVFLSNPRLRPASTRCMVTDPVLVKRLPTEPSPAQYNVEMHTIQHNMSKPVHAPKQNPHLFLRNSCIPEKLSSIIRRHLSFEPAVGRYEVRFPKHCACGKKIFTPGLPLIIDREKRKKFRRIPYKKIKSHLYCAPDFTHVIGHGHTYVFRLPGSKLHQPKKLDKSLKRLFSPRAAQQFHDYRYINMIRAPRRRRLSYFPPYINLYQEQKVHFNCIVKVTIIRRPLSKGKKLGFGGTAQRFSYVDYHSSILTAAQARQIKESLPEERRLQDHPITRRPLTEIKSRFLEWYTEQKKEVRPNFERKGPAKLPPLPEPKLLVTIKDLLPDLKPGVAYRPPVLYNKPIDIHEFLKTTTTTDQEAVDEN</sequence>
<name>A0A0K8U391_BACLA</name>
<dbReference type="AlphaFoldDB" id="A0A0K8U391"/>
<evidence type="ECO:0000313" key="1">
    <source>
        <dbReference type="EMBL" id="JAI21013.1"/>
    </source>
</evidence>
<proteinExistence type="predicted"/>
<dbReference type="OrthoDB" id="6275292at2759"/>
<reference evidence="1" key="1">
    <citation type="submission" date="2015-06" db="EMBL/GenBank/DDBJ databases">
        <authorList>
            <person name="Hoefler B.C."/>
            <person name="Straight P.D."/>
        </authorList>
    </citation>
    <scope>NUCLEOTIDE SEQUENCE</scope>
</reference>
<gene>
    <name evidence="1" type="ORF">c0_g1_i1</name>
</gene>